<dbReference type="CDD" id="cd06170">
    <property type="entry name" value="LuxR_C_like"/>
    <property type="match status" value="1"/>
</dbReference>
<evidence type="ECO:0000256" key="1">
    <source>
        <dbReference type="ARBA" id="ARBA00023015"/>
    </source>
</evidence>
<sequence>MLDTTEPDVVLVNPRLWPASGLHRAAALASRLVTVDLGIIVDAATPSELRRTKLLRFAAYIDKRHLSARGLNDILTALFARETKFLTAMSTDRPLVPELSGRELDLLELLASGLESREIARRLRIGERTIKMLIGNVLRRLGAENRAHAVAIACELELISGWEIDA</sequence>
<dbReference type="Proteomes" id="UP001595699">
    <property type="component" value="Unassembled WGS sequence"/>
</dbReference>
<dbReference type="Pfam" id="PF00196">
    <property type="entry name" value="GerE"/>
    <property type="match status" value="1"/>
</dbReference>
<feature type="domain" description="HTH luxR-type" evidence="4">
    <location>
        <begin position="92"/>
        <end position="157"/>
    </location>
</feature>
<evidence type="ECO:0000256" key="2">
    <source>
        <dbReference type="ARBA" id="ARBA00023125"/>
    </source>
</evidence>
<dbReference type="SMART" id="SM00421">
    <property type="entry name" value="HTH_LUXR"/>
    <property type="match status" value="1"/>
</dbReference>
<keyword evidence="1" id="KW-0805">Transcription regulation</keyword>
<accession>A0ABV7YN12</accession>
<dbReference type="PANTHER" id="PTHR44688:SF16">
    <property type="entry name" value="DNA-BINDING TRANSCRIPTIONAL ACTIVATOR DEVR_DOSR"/>
    <property type="match status" value="1"/>
</dbReference>
<keyword evidence="6" id="KW-1185">Reference proteome</keyword>
<comment type="caution">
    <text evidence="5">The sequence shown here is derived from an EMBL/GenBank/DDBJ whole genome shotgun (WGS) entry which is preliminary data.</text>
</comment>
<dbReference type="InterPro" id="IPR000792">
    <property type="entry name" value="Tscrpt_reg_LuxR_C"/>
</dbReference>
<evidence type="ECO:0000256" key="3">
    <source>
        <dbReference type="ARBA" id="ARBA00023163"/>
    </source>
</evidence>
<evidence type="ECO:0000313" key="5">
    <source>
        <dbReference type="EMBL" id="MFC3765399.1"/>
    </source>
</evidence>
<proteinExistence type="predicted"/>
<dbReference type="PROSITE" id="PS50043">
    <property type="entry name" value="HTH_LUXR_2"/>
    <property type="match status" value="1"/>
</dbReference>
<keyword evidence="2" id="KW-0238">DNA-binding</keyword>
<dbReference type="PANTHER" id="PTHR44688">
    <property type="entry name" value="DNA-BINDING TRANSCRIPTIONAL ACTIVATOR DEVR_DOSR"/>
    <property type="match status" value="1"/>
</dbReference>
<dbReference type="SUPFAM" id="SSF46894">
    <property type="entry name" value="C-terminal effector domain of the bipartite response regulators"/>
    <property type="match status" value="1"/>
</dbReference>
<dbReference type="Gene3D" id="3.40.50.2300">
    <property type="match status" value="1"/>
</dbReference>
<dbReference type="PRINTS" id="PR00038">
    <property type="entry name" value="HTHLUXR"/>
</dbReference>
<dbReference type="RefSeq" id="WP_205121219.1">
    <property type="nucleotide sequence ID" value="NZ_JAFBCM010000001.1"/>
</dbReference>
<reference evidence="6" key="1">
    <citation type="journal article" date="2019" name="Int. J. Syst. Evol. Microbiol.">
        <title>The Global Catalogue of Microorganisms (GCM) 10K type strain sequencing project: providing services to taxonomists for standard genome sequencing and annotation.</title>
        <authorList>
            <consortium name="The Broad Institute Genomics Platform"/>
            <consortium name="The Broad Institute Genome Sequencing Center for Infectious Disease"/>
            <person name="Wu L."/>
            <person name="Ma J."/>
        </authorList>
    </citation>
    <scope>NUCLEOTIDE SEQUENCE [LARGE SCALE GENOMIC DNA]</scope>
    <source>
        <strain evidence="6">CGMCC 4.7241</strain>
    </source>
</reference>
<keyword evidence="3" id="KW-0804">Transcription</keyword>
<dbReference type="PROSITE" id="PS00622">
    <property type="entry name" value="HTH_LUXR_1"/>
    <property type="match status" value="1"/>
</dbReference>
<name>A0ABV7YN12_9ACTN</name>
<protein>
    <submittedName>
        <fullName evidence="5">LuxR C-terminal-related transcriptional regulator</fullName>
    </submittedName>
</protein>
<evidence type="ECO:0000313" key="6">
    <source>
        <dbReference type="Proteomes" id="UP001595699"/>
    </source>
</evidence>
<dbReference type="InterPro" id="IPR016032">
    <property type="entry name" value="Sig_transdc_resp-reg_C-effctor"/>
</dbReference>
<gene>
    <name evidence="5" type="ORF">ACFOUW_31520</name>
</gene>
<evidence type="ECO:0000259" key="4">
    <source>
        <dbReference type="PROSITE" id="PS50043"/>
    </source>
</evidence>
<dbReference type="EMBL" id="JBHRZH010000037">
    <property type="protein sequence ID" value="MFC3765399.1"/>
    <property type="molecule type" value="Genomic_DNA"/>
</dbReference>
<organism evidence="5 6">
    <name type="scientific">Tenggerimyces flavus</name>
    <dbReference type="NCBI Taxonomy" id="1708749"/>
    <lineage>
        <taxon>Bacteria</taxon>
        <taxon>Bacillati</taxon>
        <taxon>Actinomycetota</taxon>
        <taxon>Actinomycetes</taxon>
        <taxon>Propionibacteriales</taxon>
        <taxon>Nocardioidaceae</taxon>
        <taxon>Tenggerimyces</taxon>
    </lineage>
</organism>